<feature type="signal peptide" evidence="1">
    <location>
        <begin position="1"/>
        <end position="23"/>
    </location>
</feature>
<sequence>METLRFVMVLLLLVFVQVWGTLGTPVSSEEGQRDAWTVEDSQGYPLQRGLSLRLADLVKRSQQFHGLMGRKPEASQPGRLGRKSEFYSRNKGTLCFISSMS</sequence>
<reference evidence="2" key="1">
    <citation type="submission" date="2020-06" db="EMBL/GenBank/DDBJ databases">
        <authorList>
            <consortium name="Wellcome Sanger Institute Data Sharing"/>
        </authorList>
    </citation>
    <scope>NUCLEOTIDE SEQUENCE [LARGE SCALE GENOMIC DNA]</scope>
</reference>
<accession>A0A8C5NCY2</accession>
<evidence type="ECO:0000256" key="1">
    <source>
        <dbReference type="SAM" id="SignalP"/>
    </source>
</evidence>
<reference evidence="2" key="2">
    <citation type="submission" date="2025-08" db="UniProtKB">
        <authorList>
            <consortium name="Ensembl"/>
        </authorList>
    </citation>
    <scope>IDENTIFICATION</scope>
</reference>
<feature type="chain" id="PRO_5034676308" evidence="1">
    <location>
        <begin position="24"/>
        <end position="101"/>
    </location>
</feature>
<evidence type="ECO:0000313" key="3">
    <source>
        <dbReference type="Proteomes" id="UP000694680"/>
    </source>
</evidence>
<evidence type="ECO:0000313" key="2">
    <source>
        <dbReference type="Ensembl" id="ENSGWIP00000045996.1"/>
    </source>
</evidence>
<protein>
    <submittedName>
        <fullName evidence="2">Uncharacterized protein</fullName>
    </submittedName>
</protein>
<dbReference type="Proteomes" id="UP000694680">
    <property type="component" value="Chromosome 8"/>
</dbReference>
<organism evidence="2 3">
    <name type="scientific">Gouania willdenowi</name>
    <name type="common">Blunt-snouted clingfish</name>
    <name type="synonym">Lepadogaster willdenowi</name>
    <dbReference type="NCBI Taxonomy" id="441366"/>
    <lineage>
        <taxon>Eukaryota</taxon>
        <taxon>Metazoa</taxon>
        <taxon>Chordata</taxon>
        <taxon>Craniata</taxon>
        <taxon>Vertebrata</taxon>
        <taxon>Euteleostomi</taxon>
        <taxon>Actinopterygii</taxon>
        <taxon>Neopterygii</taxon>
        <taxon>Teleostei</taxon>
        <taxon>Neoteleostei</taxon>
        <taxon>Acanthomorphata</taxon>
        <taxon>Ovalentaria</taxon>
        <taxon>Blenniimorphae</taxon>
        <taxon>Blenniiformes</taxon>
        <taxon>Gobiesocoidei</taxon>
        <taxon>Gobiesocidae</taxon>
        <taxon>Gobiesocinae</taxon>
        <taxon>Gouania</taxon>
    </lineage>
</organism>
<keyword evidence="3" id="KW-1185">Reference proteome</keyword>
<reference evidence="2" key="3">
    <citation type="submission" date="2025-09" db="UniProtKB">
        <authorList>
            <consortium name="Ensembl"/>
        </authorList>
    </citation>
    <scope>IDENTIFICATION</scope>
</reference>
<keyword evidence="1" id="KW-0732">Signal</keyword>
<dbReference type="Ensembl" id="ENSGWIT00000049797.1">
    <property type="protein sequence ID" value="ENSGWIP00000045996.1"/>
    <property type="gene ID" value="ENSGWIG00000022734.1"/>
</dbReference>
<dbReference type="AlphaFoldDB" id="A0A8C5NCY2"/>
<name>A0A8C5NCY2_GOUWI</name>
<proteinExistence type="predicted"/>